<dbReference type="GO" id="GO:0017004">
    <property type="term" value="P:cytochrome complex assembly"/>
    <property type="evidence" value="ECO:0007669"/>
    <property type="project" value="UniProtKB-KW"/>
</dbReference>
<evidence type="ECO:0000313" key="8">
    <source>
        <dbReference type="Proteomes" id="UP000294575"/>
    </source>
</evidence>
<dbReference type="EMBL" id="SNYK01000004">
    <property type="protein sequence ID" value="TDQ38446.1"/>
    <property type="molecule type" value="Genomic_DNA"/>
</dbReference>
<protein>
    <submittedName>
        <fullName evidence="7">Thiol-disulfide isomerase/thioredoxin</fullName>
    </submittedName>
</protein>
<dbReference type="GO" id="GO:0030313">
    <property type="term" value="C:cell envelope"/>
    <property type="evidence" value="ECO:0007669"/>
    <property type="project" value="UniProtKB-SubCell"/>
</dbReference>
<evidence type="ECO:0000256" key="3">
    <source>
        <dbReference type="ARBA" id="ARBA00023157"/>
    </source>
</evidence>
<evidence type="ECO:0000313" key="7">
    <source>
        <dbReference type="EMBL" id="TDQ38446.1"/>
    </source>
</evidence>
<keyword evidence="5" id="KW-0732">Signal</keyword>
<dbReference type="PROSITE" id="PS51352">
    <property type="entry name" value="THIOREDOXIN_2"/>
    <property type="match status" value="1"/>
</dbReference>
<evidence type="ECO:0000256" key="5">
    <source>
        <dbReference type="SAM" id="SignalP"/>
    </source>
</evidence>
<dbReference type="PANTHER" id="PTHR42852:SF6">
    <property type="entry name" value="THIOL:DISULFIDE INTERCHANGE PROTEIN DSBE"/>
    <property type="match status" value="1"/>
</dbReference>
<dbReference type="GO" id="GO:0016491">
    <property type="term" value="F:oxidoreductase activity"/>
    <property type="evidence" value="ECO:0007669"/>
    <property type="project" value="InterPro"/>
</dbReference>
<organism evidence="7 8">
    <name type="scientific">Thiopseudomonas denitrificans</name>
    <dbReference type="NCBI Taxonomy" id="1501432"/>
    <lineage>
        <taxon>Bacteria</taxon>
        <taxon>Pseudomonadati</taxon>
        <taxon>Pseudomonadota</taxon>
        <taxon>Gammaproteobacteria</taxon>
        <taxon>Pseudomonadales</taxon>
        <taxon>Pseudomonadaceae</taxon>
        <taxon>Thiopseudomonas</taxon>
    </lineage>
</organism>
<dbReference type="InterPro" id="IPR013766">
    <property type="entry name" value="Thioredoxin_domain"/>
</dbReference>
<keyword evidence="3" id="KW-1015">Disulfide bond</keyword>
<dbReference type="AlphaFoldDB" id="A0A4R6TYN4"/>
<proteinExistence type="predicted"/>
<reference evidence="7 8" key="1">
    <citation type="submission" date="2019-03" db="EMBL/GenBank/DDBJ databases">
        <title>Genomic Encyclopedia of Type Strains, Phase IV (KMG-IV): sequencing the most valuable type-strain genomes for metagenomic binning, comparative biology and taxonomic classification.</title>
        <authorList>
            <person name="Goeker M."/>
        </authorList>
    </citation>
    <scope>NUCLEOTIDE SEQUENCE [LARGE SCALE GENOMIC DNA]</scope>
    <source>
        <strain evidence="7 8">DSM 28679</strain>
    </source>
</reference>
<dbReference type="OrthoDB" id="9796554at2"/>
<keyword evidence="4" id="KW-0676">Redox-active center</keyword>
<feature type="chain" id="PRO_5020538754" evidence="5">
    <location>
        <begin position="19"/>
        <end position="156"/>
    </location>
</feature>
<dbReference type="SUPFAM" id="SSF52833">
    <property type="entry name" value="Thioredoxin-like"/>
    <property type="match status" value="1"/>
</dbReference>
<dbReference type="InterPro" id="IPR050553">
    <property type="entry name" value="Thioredoxin_ResA/DsbE_sf"/>
</dbReference>
<evidence type="ECO:0000259" key="6">
    <source>
        <dbReference type="PROSITE" id="PS51352"/>
    </source>
</evidence>
<dbReference type="InterPro" id="IPR000866">
    <property type="entry name" value="AhpC/TSA"/>
</dbReference>
<dbReference type="InterPro" id="IPR036249">
    <property type="entry name" value="Thioredoxin-like_sf"/>
</dbReference>
<dbReference type="Gene3D" id="3.40.30.10">
    <property type="entry name" value="Glutaredoxin"/>
    <property type="match status" value="1"/>
</dbReference>
<feature type="domain" description="Thioredoxin" evidence="6">
    <location>
        <begin position="17"/>
        <end position="153"/>
    </location>
</feature>
<gene>
    <name evidence="7" type="ORF">DFQ45_10419</name>
</gene>
<keyword evidence="2" id="KW-0201">Cytochrome c-type biogenesis</keyword>
<dbReference type="GO" id="GO:0016209">
    <property type="term" value="F:antioxidant activity"/>
    <property type="evidence" value="ECO:0007669"/>
    <property type="project" value="InterPro"/>
</dbReference>
<evidence type="ECO:0000256" key="1">
    <source>
        <dbReference type="ARBA" id="ARBA00004196"/>
    </source>
</evidence>
<feature type="signal peptide" evidence="5">
    <location>
        <begin position="1"/>
        <end position="18"/>
    </location>
</feature>
<sequence length="156" mass="16644">MRCLISRCILLAVFGLLAACQQASAPALTDSSGQPLDTDGKWLLINYWATWCKPCRAEIPELNALHHELADHNIMVLGYNFDRLEGDALLEAGHQLDIGFPHLSSAAIAQLGLPGVAGIPVTFLVNPAGEYSARLNGEQDRASLLAALQNSGALTP</sequence>
<keyword evidence="7" id="KW-0413">Isomerase</keyword>
<evidence type="ECO:0000256" key="4">
    <source>
        <dbReference type="ARBA" id="ARBA00023284"/>
    </source>
</evidence>
<evidence type="ECO:0000256" key="2">
    <source>
        <dbReference type="ARBA" id="ARBA00022748"/>
    </source>
</evidence>
<dbReference type="GO" id="GO:0016853">
    <property type="term" value="F:isomerase activity"/>
    <property type="evidence" value="ECO:0007669"/>
    <property type="project" value="UniProtKB-KW"/>
</dbReference>
<comment type="subcellular location">
    <subcellularLocation>
        <location evidence="1">Cell envelope</location>
    </subcellularLocation>
</comment>
<dbReference type="Proteomes" id="UP000294575">
    <property type="component" value="Unassembled WGS sequence"/>
</dbReference>
<dbReference type="Pfam" id="PF00578">
    <property type="entry name" value="AhpC-TSA"/>
    <property type="match status" value="1"/>
</dbReference>
<keyword evidence="8" id="KW-1185">Reference proteome</keyword>
<dbReference type="RefSeq" id="WP_101496168.1">
    <property type="nucleotide sequence ID" value="NZ_LNJZ01000005.1"/>
</dbReference>
<accession>A0A4R6TYN4</accession>
<dbReference type="PANTHER" id="PTHR42852">
    <property type="entry name" value="THIOL:DISULFIDE INTERCHANGE PROTEIN DSBE"/>
    <property type="match status" value="1"/>
</dbReference>
<name>A0A4R6TYN4_9GAMM</name>
<dbReference type="CDD" id="cd02966">
    <property type="entry name" value="TlpA_like_family"/>
    <property type="match status" value="1"/>
</dbReference>
<comment type="caution">
    <text evidence="7">The sequence shown here is derived from an EMBL/GenBank/DDBJ whole genome shotgun (WGS) entry which is preliminary data.</text>
</comment>
<dbReference type="PROSITE" id="PS51257">
    <property type="entry name" value="PROKAR_LIPOPROTEIN"/>
    <property type="match status" value="1"/>
</dbReference>